<dbReference type="PROSITE" id="PS51532">
    <property type="entry name" value="PITH"/>
    <property type="match status" value="1"/>
</dbReference>
<dbReference type="Gene3D" id="2.60.120.470">
    <property type="entry name" value="PITH domain"/>
    <property type="match status" value="1"/>
</dbReference>
<dbReference type="GO" id="GO:0005737">
    <property type="term" value="C:cytoplasm"/>
    <property type="evidence" value="ECO:0007669"/>
    <property type="project" value="UniProtKB-ARBA"/>
</dbReference>
<protein>
    <recommendedName>
        <fullName evidence="1">PITH domain-containing protein</fullName>
    </recommendedName>
</protein>
<evidence type="ECO:0000313" key="3">
    <source>
        <dbReference type="Proteomes" id="UP001162156"/>
    </source>
</evidence>
<evidence type="ECO:0000313" key="2">
    <source>
        <dbReference type="EMBL" id="KAJ8935746.1"/>
    </source>
</evidence>
<dbReference type="EMBL" id="JANEYF010003523">
    <property type="protein sequence ID" value="KAJ8935746.1"/>
    <property type="molecule type" value="Genomic_DNA"/>
</dbReference>
<reference evidence="2" key="1">
    <citation type="journal article" date="2023" name="Insect Mol. Biol.">
        <title>Genome sequencing provides insights into the evolution of gene families encoding plant cell wall-degrading enzymes in longhorned beetles.</title>
        <authorList>
            <person name="Shin N.R."/>
            <person name="Okamura Y."/>
            <person name="Kirsch R."/>
            <person name="Pauchet Y."/>
        </authorList>
    </citation>
    <scope>NUCLEOTIDE SEQUENCE</scope>
    <source>
        <strain evidence="2">RBIC_L_NR</strain>
    </source>
</reference>
<comment type="caution">
    <text evidence="2">The sequence shown here is derived from an EMBL/GenBank/DDBJ whole genome shotgun (WGS) entry which is preliminary data.</text>
</comment>
<accession>A0AAV8XB90</accession>
<name>A0AAV8XB90_9CUCU</name>
<dbReference type="AlphaFoldDB" id="A0AAV8XB90"/>
<keyword evidence="3" id="KW-1185">Reference proteome</keyword>
<sequence>MAPHGKCCGDANHQHETEEIGIHYSLYTKINKDNLQCLNEVTEGSGKTVFKTWEERLNFDIVRLEKIIII</sequence>
<dbReference type="InterPro" id="IPR010400">
    <property type="entry name" value="PITH_dom"/>
</dbReference>
<organism evidence="2 3">
    <name type="scientific">Rhamnusium bicolor</name>
    <dbReference type="NCBI Taxonomy" id="1586634"/>
    <lineage>
        <taxon>Eukaryota</taxon>
        <taxon>Metazoa</taxon>
        <taxon>Ecdysozoa</taxon>
        <taxon>Arthropoda</taxon>
        <taxon>Hexapoda</taxon>
        <taxon>Insecta</taxon>
        <taxon>Pterygota</taxon>
        <taxon>Neoptera</taxon>
        <taxon>Endopterygota</taxon>
        <taxon>Coleoptera</taxon>
        <taxon>Polyphaga</taxon>
        <taxon>Cucujiformia</taxon>
        <taxon>Chrysomeloidea</taxon>
        <taxon>Cerambycidae</taxon>
        <taxon>Lepturinae</taxon>
        <taxon>Rhagiini</taxon>
        <taxon>Rhamnusium</taxon>
    </lineage>
</organism>
<proteinExistence type="predicted"/>
<dbReference type="Pfam" id="PF06201">
    <property type="entry name" value="PITH"/>
    <property type="match status" value="1"/>
</dbReference>
<dbReference type="SUPFAM" id="SSF49785">
    <property type="entry name" value="Galactose-binding domain-like"/>
    <property type="match status" value="1"/>
</dbReference>
<dbReference type="Proteomes" id="UP001162156">
    <property type="component" value="Unassembled WGS sequence"/>
</dbReference>
<gene>
    <name evidence="2" type="ORF">NQ314_012672</name>
</gene>
<dbReference type="InterPro" id="IPR008979">
    <property type="entry name" value="Galactose-bd-like_sf"/>
</dbReference>
<evidence type="ECO:0000259" key="1">
    <source>
        <dbReference type="PROSITE" id="PS51532"/>
    </source>
</evidence>
<dbReference type="InterPro" id="IPR037047">
    <property type="entry name" value="PITH_dom_sf"/>
</dbReference>
<feature type="domain" description="PITH" evidence="1">
    <location>
        <begin position="15"/>
        <end position="70"/>
    </location>
</feature>